<dbReference type="HOGENOM" id="CLU_003125_7_0_1"/>
<dbReference type="GO" id="GO:0000287">
    <property type="term" value="F:magnesium ion binding"/>
    <property type="evidence" value="ECO:0007669"/>
    <property type="project" value="InterPro"/>
</dbReference>
<feature type="domain" description="Terpene synthase metal-binding" evidence="3">
    <location>
        <begin position="187"/>
        <end position="382"/>
    </location>
</feature>
<dbReference type="STRING" id="4536.A0A0E0GZA8"/>
<evidence type="ECO:0008006" key="6">
    <source>
        <dbReference type="Google" id="ProtNLM"/>
    </source>
</evidence>
<dbReference type="GO" id="GO:0010333">
    <property type="term" value="F:terpene synthase activity"/>
    <property type="evidence" value="ECO:0007669"/>
    <property type="project" value="InterPro"/>
</dbReference>
<protein>
    <recommendedName>
        <fullName evidence="6">Terpene synthase N-terminal domain-containing protein</fullName>
    </recommendedName>
</protein>
<accession>A0A0E0GZA8</accession>
<dbReference type="SUPFAM" id="SSF48576">
    <property type="entry name" value="Terpenoid synthases"/>
    <property type="match status" value="1"/>
</dbReference>
<dbReference type="InterPro" id="IPR008949">
    <property type="entry name" value="Isoprenoid_synthase_dom_sf"/>
</dbReference>
<dbReference type="Pfam" id="PF01397">
    <property type="entry name" value="Terpene_synth"/>
    <property type="match status" value="1"/>
</dbReference>
<dbReference type="AlphaFoldDB" id="A0A0E0GZA8"/>
<dbReference type="Pfam" id="PF03936">
    <property type="entry name" value="Terpene_synth_C"/>
    <property type="match status" value="1"/>
</dbReference>
<dbReference type="PANTHER" id="PTHR31225:SF92">
    <property type="entry name" value="OS04G0345400 PROTEIN"/>
    <property type="match status" value="1"/>
</dbReference>
<organism evidence="4">
    <name type="scientific">Oryza nivara</name>
    <name type="common">Indian wild rice</name>
    <name type="synonym">Oryza sativa f. spontanea</name>
    <dbReference type="NCBI Taxonomy" id="4536"/>
    <lineage>
        <taxon>Eukaryota</taxon>
        <taxon>Viridiplantae</taxon>
        <taxon>Streptophyta</taxon>
        <taxon>Embryophyta</taxon>
        <taxon>Tracheophyta</taxon>
        <taxon>Spermatophyta</taxon>
        <taxon>Magnoliopsida</taxon>
        <taxon>Liliopsida</taxon>
        <taxon>Poales</taxon>
        <taxon>Poaceae</taxon>
        <taxon>BOP clade</taxon>
        <taxon>Oryzoideae</taxon>
        <taxon>Oryzeae</taxon>
        <taxon>Oryzinae</taxon>
        <taxon>Oryza</taxon>
    </lineage>
</organism>
<dbReference type="OMA" id="YTWSQML"/>
<evidence type="ECO:0000313" key="4">
    <source>
        <dbReference type="EnsemblPlants" id="ONIVA04G06620.1"/>
    </source>
</evidence>
<evidence type="ECO:0000259" key="2">
    <source>
        <dbReference type="Pfam" id="PF01397"/>
    </source>
</evidence>
<dbReference type="PANTHER" id="PTHR31225">
    <property type="entry name" value="OS04G0344100 PROTEIN-RELATED"/>
    <property type="match status" value="1"/>
</dbReference>
<reference evidence="4" key="1">
    <citation type="submission" date="2015-04" db="UniProtKB">
        <authorList>
            <consortium name="EnsemblPlants"/>
        </authorList>
    </citation>
    <scope>IDENTIFICATION</scope>
    <source>
        <strain evidence="4">SL10</strain>
    </source>
</reference>
<dbReference type="Gene3D" id="1.50.10.130">
    <property type="entry name" value="Terpene synthase, N-terminal domain"/>
    <property type="match status" value="1"/>
</dbReference>
<name>A0A0E0GZA8_ORYNI</name>
<keyword evidence="1" id="KW-0479">Metal-binding</keyword>
<evidence type="ECO:0000256" key="1">
    <source>
        <dbReference type="ARBA" id="ARBA00022723"/>
    </source>
</evidence>
<dbReference type="InterPro" id="IPR008930">
    <property type="entry name" value="Terpenoid_cyclase/PrenylTrfase"/>
</dbReference>
<dbReference type="EnsemblPlants" id="ONIVA04G06620.1">
    <property type="protein sequence ID" value="ONIVA04G06620.1"/>
    <property type="gene ID" value="ONIVA04G06620"/>
</dbReference>
<dbReference type="Gramene" id="ONIVA04G06620.1">
    <property type="protein sequence ID" value="ONIVA04G06620.1"/>
    <property type="gene ID" value="ONIVA04G06620"/>
</dbReference>
<keyword evidence="5" id="KW-1185">Reference proteome</keyword>
<sequence length="382" mass="44399">MNLVDAIQRLGIGHLFEDEISCILSDIHKSEFTSSSLHEVALRFRLLREHGLWVSPDVFNKFKADDGKFIDEVANEPRDLLSLYNAADLLVHDEPELEEAISFSRYHLKTMMQHNDLKQPLFDQVCRALHLPLPRTYKRVETLHYFLEYGQEEGHIPILLDLAKLDFNILQRVHLKELKAISEWWKDLYKYIGLTYIRDHAVESYIWSHTMLFGDGLALTRMICAKIIILLVIMDDTYDAHATIEESRKLNEAIQRWVESAIPRVPEYLKKFYIKLLNNFKEIEDQFQKLSHYYLQEVEWLHQNHKPSFQEQVDLSTKTSTAHLMFVSTTVGLGDAVTKEALEWAESSTAIVAVGKIMRFMNDIAAFKHGKNKGDVTSTMEC</sequence>
<dbReference type="SUPFAM" id="SSF48239">
    <property type="entry name" value="Terpenoid cyclases/Protein prenyltransferases"/>
    <property type="match status" value="1"/>
</dbReference>
<dbReference type="InterPro" id="IPR036965">
    <property type="entry name" value="Terpene_synth_N_sf"/>
</dbReference>
<dbReference type="Proteomes" id="UP000006591">
    <property type="component" value="Chromosome 4"/>
</dbReference>
<dbReference type="InterPro" id="IPR005630">
    <property type="entry name" value="Terpene_synthase_metal-bd"/>
</dbReference>
<proteinExistence type="predicted"/>
<dbReference type="eggNOG" id="ENOG502QUCN">
    <property type="taxonomic scope" value="Eukaryota"/>
</dbReference>
<reference evidence="4" key="2">
    <citation type="submission" date="2018-04" db="EMBL/GenBank/DDBJ databases">
        <title>OnivRS2 (Oryza nivara Reference Sequence Version 2).</title>
        <authorList>
            <person name="Zhang J."/>
            <person name="Kudrna D."/>
            <person name="Lee S."/>
            <person name="Talag J."/>
            <person name="Rajasekar S."/>
            <person name="Welchert J."/>
            <person name="Hsing Y.-I."/>
            <person name="Wing R.A."/>
        </authorList>
    </citation>
    <scope>NUCLEOTIDE SEQUENCE [LARGE SCALE GENOMIC DNA]</scope>
    <source>
        <strain evidence="4">SL10</strain>
    </source>
</reference>
<dbReference type="Gene3D" id="1.10.600.10">
    <property type="entry name" value="Farnesyl Diphosphate Synthase"/>
    <property type="match status" value="1"/>
</dbReference>
<evidence type="ECO:0000259" key="3">
    <source>
        <dbReference type="Pfam" id="PF03936"/>
    </source>
</evidence>
<dbReference type="InterPro" id="IPR050148">
    <property type="entry name" value="Terpene_synthase-like"/>
</dbReference>
<dbReference type="InterPro" id="IPR001906">
    <property type="entry name" value="Terpene_synth_N"/>
</dbReference>
<dbReference type="GO" id="GO:0016114">
    <property type="term" value="P:terpenoid biosynthetic process"/>
    <property type="evidence" value="ECO:0007669"/>
    <property type="project" value="InterPro"/>
</dbReference>
<feature type="domain" description="Terpene synthase N-terminal" evidence="2">
    <location>
        <begin position="1"/>
        <end position="129"/>
    </location>
</feature>
<evidence type="ECO:0000313" key="5">
    <source>
        <dbReference type="Proteomes" id="UP000006591"/>
    </source>
</evidence>